<dbReference type="PANTHER" id="PTHR30563">
    <property type="entry name" value="DNA RECOMBINATION PROTEIN RMUC"/>
    <property type="match status" value="1"/>
</dbReference>
<gene>
    <name evidence="7" type="ORF">JS278_02264</name>
</gene>
<evidence type="ECO:0000256" key="3">
    <source>
        <dbReference type="ARBA" id="ARBA00023054"/>
    </source>
</evidence>
<organism evidence="7 8">
    <name type="scientific">Acidipropionibacterium virtanenii</name>
    <dbReference type="NCBI Taxonomy" id="2057246"/>
    <lineage>
        <taxon>Bacteria</taxon>
        <taxon>Bacillati</taxon>
        <taxon>Actinomycetota</taxon>
        <taxon>Actinomycetes</taxon>
        <taxon>Propionibacteriales</taxon>
        <taxon>Propionibacteriaceae</taxon>
        <taxon>Acidipropionibacterium</taxon>
    </lineage>
</organism>
<evidence type="ECO:0000313" key="7">
    <source>
        <dbReference type="EMBL" id="AXE39416.1"/>
    </source>
</evidence>
<keyword evidence="3" id="KW-0175">Coiled coil</keyword>
<dbReference type="AlphaFoldDB" id="A0A344UVW8"/>
<dbReference type="InterPro" id="IPR003798">
    <property type="entry name" value="DNA_recombination_RmuC"/>
</dbReference>
<dbReference type="PANTHER" id="PTHR30563:SF0">
    <property type="entry name" value="DNA RECOMBINATION PROTEIN RMUC"/>
    <property type="match status" value="1"/>
</dbReference>
<evidence type="ECO:0000256" key="5">
    <source>
        <dbReference type="SAM" id="MobiDB-lite"/>
    </source>
</evidence>
<comment type="function">
    <text evidence="1">Involved in DNA recombination.</text>
</comment>
<keyword evidence="6" id="KW-0472">Membrane</keyword>
<evidence type="ECO:0000256" key="4">
    <source>
        <dbReference type="ARBA" id="ARBA00023172"/>
    </source>
</evidence>
<dbReference type="Proteomes" id="UP000251995">
    <property type="component" value="Chromosome"/>
</dbReference>
<feature type="compositionally biased region" description="Basic and acidic residues" evidence="5">
    <location>
        <begin position="404"/>
        <end position="413"/>
    </location>
</feature>
<sequence>MKCAHSSVEETVSGSWQSVPMTTSHFVVLFIGLAIGLVIGWLLAELRGRSGLAAAISRADVAEAQRQAAEERAELTAGDRDGLADRFRALSAEALNTQQLRADRAAERTVTDAQRLLAPVSQALEKLEHRLGEVERERTTMTARLGQQVEMVNAAGEGLRRETASLVTALRKPQVRGAWGEVQLRRVVELAGMVEHCDFEVQSTTTATGQALRPDMTVRMAGGRCVHVDAKTPLAAFLDAAATEDPDQRAAHMAHFARNVRGHVDDLSSKGYWRTEVDSPEFVVLFLPSDAFLQAALEQMPDLHDYASRHDIVLADPSILIPMLRVIALAWRQEDVARSAAEVAALGRDLHERLGTLSTHLDRLGRSLTGAVKSYNSAVGSLETRVLVSARRFKETGVTTADLDSPRPVDDATRPLTAPELTSSDEIAAEGEGRTTATPR</sequence>
<evidence type="ECO:0000256" key="6">
    <source>
        <dbReference type="SAM" id="Phobius"/>
    </source>
</evidence>
<feature type="region of interest" description="Disordered" evidence="5">
    <location>
        <begin position="399"/>
        <end position="440"/>
    </location>
</feature>
<feature type="transmembrane region" description="Helical" evidence="6">
    <location>
        <begin position="26"/>
        <end position="44"/>
    </location>
</feature>
<comment type="similarity">
    <text evidence="2">Belongs to the RmuC family.</text>
</comment>
<keyword evidence="6" id="KW-1133">Transmembrane helix</keyword>
<evidence type="ECO:0008006" key="9">
    <source>
        <dbReference type="Google" id="ProtNLM"/>
    </source>
</evidence>
<protein>
    <recommendedName>
        <fullName evidence="9">DNA recombination protein RmuC</fullName>
    </recommendedName>
</protein>
<dbReference type="Pfam" id="PF02646">
    <property type="entry name" value="RmuC"/>
    <property type="match status" value="1"/>
</dbReference>
<accession>A0A344UVW8</accession>
<keyword evidence="6" id="KW-0812">Transmembrane</keyword>
<evidence type="ECO:0000256" key="1">
    <source>
        <dbReference type="ARBA" id="ARBA00003416"/>
    </source>
</evidence>
<dbReference type="GO" id="GO:0006310">
    <property type="term" value="P:DNA recombination"/>
    <property type="evidence" value="ECO:0007669"/>
    <property type="project" value="UniProtKB-KW"/>
</dbReference>
<evidence type="ECO:0000256" key="2">
    <source>
        <dbReference type="ARBA" id="ARBA00009840"/>
    </source>
</evidence>
<dbReference type="EMBL" id="CP025198">
    <property type="protein sequence ID" value="AXE39416.1"/>
    <property type="molecule type" value="Genomic_DNA"/>
</dbReference>
<dbReference type="KEGG" id="acij:JS278_02264"/>
<proteinExistence type="inferred from homology"/>
<evidence type="ECO:0000313" key="8">
    <source>
        <dbReference type="Proteomes" id="UP000251995"/>
    </source>
</evidence>
<name>A0A344UVW8_9ACTN</name>
<reference evidence="7 8" key="1">
    <citation type="submission" date="2017-12" db="EMBL/GenBank/DDBJ databases">
        <title>The whole genome sequence of the Acidipropionibacterium virtanenii sp. nov. type strain JS278.</title>
        <authorList>
            <person name="Laine P."/>
            <person name="Deptula P."/>
            <person name="Varmanen P."/>
            <person name="Auvinen P."/>
        </authorList>
    </citation>
    <scope>NUCLEOTIDE SEQUENCE [LARGE SCALE GENOMIC DNA]</scope>
    <source>
        <strain evidence="7 8">JS278</strain>
    </source>
</reference>
<keyword evidence="8" id="KW-1185">Reference proteome</keyword>
<keyword evidence="4" id="KW-0233">DNA recombination</keyword>